<dbReference type="OrthoDB" id="1225972at2759"/>
<sequence>MAMPIEAGSGVAEHIRQHRLLPWLVHPPARQSERFRHSHPPMFLPDEQDQIPSNHIRIDTIGSNQFAPDSIRSN</sequence>
<dbReference type="AlphaFoldDB" id="A0A484NPI6"/>
<keyword evidence="2" id="KW-1185">Reference proteome</keyword>
<accession>A0A484NPI6</accession>
<reference evidence="1 2" key="1">
    <citation type="submission" date="2018-04" db="EMBL/GenBank/DDBJ databases">
        <authorList>
            <person name="Vogel A."/>
        </authorList>
    </citation>
    <scope>NUCLEOTIDE SEQUENCE [LARGE SCALE GENOMIC DNA]</scope>
</reference>
<dbReference type="Proteomes" id="UP000595140">
    <property type="component" value="Unassembled WGS sequence"/>
</dbReference>
<name>A0A484NPI6_9ASTE</name>
<protein>
    <submittedName>
        <fullName evidence="1">Uncharacterized protein</fullName>
    </submittedName>
</protein>
<gene>
    <name evidence="1" type="ORF">CCAM_LOCUS43560</name>
</gene>
<proteinExistence type="predicted"/>
<dbReference type="EMBL" id="OOIL02006791">
    <property type="protein sequence ID" value="VFR01785.1"/>
    <property type="molecule type" value="Genomic_DNA"/>
</dbReference>
<evidence type="ECO:0000313" key="1">
    <source>
        <dbReference type="EMBL" id="VFR01785.1"/>
    </source>
</evidence>
<organism evidence="1 2">
    <name type="scientific">Cuscuta campestris</name>
    <dbReference type="NCBI Taxonomy" id="132261"/>
    <lineage>
        <taxon>Eukaryota</taxon>
        <taxon>Viridiplantae</taxon>
        <taxon>Streptophyta</taxon>
        <taxon>Embryophyta</taxon>
        <taxon>Tracheophyta</taxon>
        <taxon>Spermatophyta</taxon>
        <taxon>Magnoliopsida</taxon>
        <taxon>eudicotyledons</taxon>
        <taxon>Gunneridae</taxon>
        <taxon>Pentapetalae</taxon>
        <taxon>asterids</taxon>
        <taxon>lamiids</taxon>
        <taxon>Solanales</taxon>
        <taxon>Convolvulaceae</taxon>
        <taxon>Cuscuteae</taxon>
        <taxon>Cuscuta</taxon>
        <taxon>Cuscuta subgen. Grammica</taxon>
        <taxon>Cuscuta sect. Cleistogrammica</taxon>
    </lineage>
</organism>
<evidence type="ECO:0000313" key="2">
    <source>
        <dbReference type="Proteomes" id="UP000595140"/>
    </source>
</evidence>